<dbReference type="Gene3D" id="3.30.710.10">
    <property type="entry name" value="Potassium Channel Kv1.1, Chain A"/>
    <property type="match status" value="1"/>
</dbReference>
<gene>
    <name evidence="8" type="ORF">RIF29_35115</name>
</gene>
<accession>A0AAN9EA18</accession>
<dbReference type="InterPro" id="IPR016897">
    <property type="entry name" value="SKP1"/>
</dbReference>
<evidence type="ECO:0000256" key="2">
    <source>
        <dbReference type="ARBA" id="ARBA00009993"/>
    </source>
</evidence>
<keyword evidence="9" id="KW-1185">Reference proteome</keyword>
<name>A0AAN9EA18_CROPI</name>
<evidence type="ECO:0000256" key="3">
    <source>
        <dbReference type="ARBA" id="ARBA00022786"/>
    </source>
</evidence>
<dbReference type="InterPro" id="IPR036296">
    <property type="entry name" value="SKP1-like_dim_sf"/>
</dbReference>
<evidence type="ECO:0000256" key="5">
    <source>
        <dbReference type="SAM" id="Phobius"/>
    </source>
</evidence>
<dbReference type="EMBL" id="JAYWIO010000007">
    <property type="protein sequence ID" value="KAK7251696.1"/>
    <property type="molecule type" value="Genomic_DNA"/>
</dbReference>
<dbReference type="Pfam" id="PF01466">
    <property type="entry name" value="Skp1"/>
    <property type="match status" value="1"/>
</dbReference>
<evidence type="ECO:0008006" key="10">
    <source>
        <dbReference type="Google" id="ProtNLM"/>
    </source>
</evidence>
<feature type="transmembrane region" description="Helical" evidence="5">
    <location>
        <begin position="158"/>
        <end position="182"/>
    </location>
</feature>
<evidence type="ECO:0000259" key="6">
    <source>
        <dbReference type="Pfam" id="PF01466"/>
    </source>
</evidence>
<dbReference type="SUPFAM" id="SSF54695">
    <property type="entry name" value="POZ domain"/>
    <property type="match status" value="1"/>
</dbReference>
<reference evidence="8 9" key="1">
    <citation type="submission" date="2024-01" db="EMBL/GenBank/DDBJ databases">
        <title>The genomes of 5 underutilized Papilionoideae crops provide insights into root nodulation and disease resistanc.</title>
        <authorList>
            <person name="Yuan L."/>
        </authorList>
    </citation>
    <scope>NUCLEOTIDE SEQUENCE [LARGE SCALE GENOMIC DNA]</scope>
    <source>
        <strain evidence="8">ZHUSHIDOU_FW_LH</strain>
        <tissue evidence="8">Leaf</tissue>
    </source>
</reference>
<keyword evidence="5" id="KW-0472">Membrane</keyword>
<dbReference type="AlphaFoldDB" id="A0AAN9EA18"/>
<comment type="caution">
    <text evidence="8">The sequence shown here is derived from an EMBL/GenBank/DDBJ whole genome shotgun (WGS) entry which is preliminary data.</text>
</comment>
<dbReference type="PANTHER" id="PTHR11165">
    <property type="entry name" value="SKP1"/>
    <property type="match status" value="1"/>
</dbReference>
<feature type="domain" description="SKP1 component dimerisation" evidence="6">
    <location>
        <begin position="241"/>
        <end position="268"/>
    </location>
</feature>
<proteinExistence type="inferred from homology"/>
<evidence type="ECO:0000313" key="9">
    <source>
        <dbReference type="Proteomes" id="UP001372338"/>
    </source>
</evidence>
<dbReference type="Proteomes" id="UP001372338">
    <property type="component" value="Unassembled WGS sequence"/>
</dbReference>
<comment type="pathway">
    <text evidence="1">Protein modification; protein ubiquitination.</text>
</comment>
<feature type="domain" description="SKP1 component POZ" evidence="7">
    <location>
        <begin position="68"/>
        <end position="126"/>
    </location>
</feature>
<dbReference type="InterPro" id="IPR001232">
    <property type="entry name" value="SKP1-like"/>
</dbReference>
<dbReference type="GO" id="GO:0009867">
    <property type="term" value="P:jasmonic acid mediated signaling pathway"/>
    <property type="evidence" value="ECO:0007669"/>
    <property type="project" value="UniProtKB-ARBA"/>
</dbReference>
<keyword evidence="5" id="KW-1133">Transmembrane helix</keyword>
<evidence type="ECO:0000256" key="4">
    <source>
        <dbReference type="SAM" id="MobiDB-lite"/>
    </source>
</evidence>
<feature type="transmembrane region" description="Helical" evidence="5">
    <location>
        <begin position="202"/>
        <end position="232"/>
    </location>
</feature>
<evidence type="ECO:0000256" key="1">
    <source>
        <dbReference type="ARBA" id="ARBA00004906"/>
    </source>
</evidence>
<dbReference type="InterPro" id="IPR016072">
    <property type="entry name" value="Skp1_comp_dimer"/>
</dbReference>
<organism evidence="8 9">
    <name type="scientific">Crotalaria pallida</name>
    <name type="common">Smooth rattlebox</name>
    <name type="synonym">Crotalaria striata</name>
    <dbReference type="NCBI Taxonomy" id="3830"/>
    <lineage>
        <taxon>Eukaryota</taxon>
        <taxon>Viridiplantae</taxon>
        <taxon>Streptophyta</taxon>
        <taxon>Embryophyta</taxon>
        <taxon>Tracheophyta</taxon>
        <taxon>Spermatophyta</taxon>
        <taxon>Magnoliopsida</taxon>
        <taxon>eudicotyledons</taxon>
        <taxon>Gunneridae</taxon>
        <taxon>Pentapetalae</taxon>
        <taxon>rosids</taxon>
        <taxon>fabids</taxon>
        <taxon>Fabales</taxon>
        <taxon>Fabaceae</taxon>
        <taxon>Papilionoideae</taxon>
        <taxon>50 kb inversion clade</taxon>
        <taxon>genistoids sensu lato</taxon>
        <taxon>core genistoids</taxon>
        <taxon>Crotalarieae</taxon>
        <taxon>Crotalaria</taxon>
    </lineage>
</organism>
<protein>
    <recommendedName>
        <fullName evidence="10">SKP1 component POZ domain-containing protein</fullName>
    </recommendedName>
</protein>
<sequence length="270" mass="29717">MDDTNGDSHLAGSDFDSLFTEGGPSAQRSTKHQAPYDLLLASQTSSDTTSQTGRTRVDGKEFFCQVSSVTLKSSDDKLFEVDTVVVLQSKIIKQIIEDDCAVGAIPLFNVDSVTLEKVIDYCKKHAEVTGSTDDDDLKAWDIDFVTVDKDRLLDLAKLFRIFVMQCFGIVGDTVTGFCHLPHAPLTEFALKRVDGDASNTDAVIMGWSFGLLLSLMILISIVITILLSPWLIQAADYLDIKSLLSLTCQVLADMIKSKTPKEIRKIFGHE</sequence>
<dbReference type="InterPro" id="IPR011333">
    <property type="entry name" value="SKP1/BTB/POZ_sf"/>
</dbReference>
<dbReference type="Pfam" id="PF03931">
    <property type="entry name" value="Skp1_POZ"/>
    <property type="match status" value="1"/>
</dbReference>
<evidence type="ECO:0000313" key="8">
    <source>
        <dbReference type="EMBL" id="KAK7251696.1"/>
    </source>
</evidence>
<evidence type="ECO:0000259" key="7">
    <source>
        <dbReference type="Pfam" id="PF03931"/>
    </source>
</evidence>
<dbReference type="SMART" id="SM00512">
    <property type="entry name" value="Skp1"/>
    <property type="match status" value="1"/>
</dbReference>
<dbReference type="GO" id="GO:0006511">
    <property type="term" value="P:ubiquitin-dependent protein catabolic process"/>
    <property type="evidence" value="ECO:0007669"/>
    <property type="project" value="InterPro"/>
</dbReference>
<keyword evidence="5" id="KW-0812">Transmembrane</keyword>
<dbReference type="InterPro" id="IPR016073">
    <property type="entry name" value="Skp1_comp_POZ"/>
</dbReference>
<comment type="similarity">
    <text evidence="2">Belongs to the SKP1 family.</text>
</comment>
<dbReference type="SUPFAM" id="SSF81382">
    <property type="entry name" value="Skp1 dimerisation domain-like"/>
    <property type="match status" value="1"/>
</dbReference>
<feature type="region of interest" description="Disordered" evidence="4">
    <location>
        <begin position="1"/>
        <end position="33"/>
    </location>
</feature>
<keyword evidence="3" id="KW-0833">Ubl conjugation pathway</keyword>